<feature type="compositionally biased region" description="Polar residues" evidence="4">
    <location>
        <begin position="1"/>
        <end position="11"/>
    </location>
</feature>
<dbReference type="InterPro" id="IPR009057">
    <property type="entry name" value="Homeodomain-like_sf"/>
</dbReference>
<dbReference type="EMBL" id="JAGYPE010000003">
    <property type="protein sequence ID" value="MBS4183305.1"/>
    <property type="molecule type" value="Genomic_DNA"/>
</dbReference>
<dbReference type="PANTHER" id="PTHR46796:SF12">
    <property type="entry name" value="HTH-TYPE DNA-BINDING TRANSCRIPTIONAL ACTIVATOR EUTR"/>
    <property type="match status" value="1"/>
</dbReference>
<organism evidence="6">
    <name type="scientific">Neobacillus citreus</name>
    <dbReference type="NCBI Taxonomy" id="2833578"/>
    <lineage>
        <taxon>Bacteria</taxon>
        <taxon>Bacillati</taxon>
        <taxon>Bacillota</taxon>
        <taxon>Bacilli</taxon>
        <taxon>Bacillales</taxon>
        <taxon>Bacillaceae</taxon>
        <taxon>Neobacillus</taxon>
    </lineage>
</organism>
<evidence type="ECO:0000259" key="5">
    <source>
        <dbReference type="PROSITE" id="PS01124"/>
    </source>
</evidence>
<accession>A0A942T0R0</accession>
<protein>
    <submittedName>
        <fullName evidence="6">Helix-turn-helix transcriptional regulator</fullName>
    </submittedName>
</protein>
<proteinExistence type="predicted"/>
<evidence type="ECO:0000256" key="2">
    <source>
        <dbReference type="ARBA" id="ARBA00023125"/>
    </source>
</evidence>
<feature type="domain" description="HTH araC/xylS-type" evidence="5">
    <location>
        <begin position="228"/>
        <end position="327"/>
    </location>
</feature>
<dbReference type="GO" id="GO:0003700">
    <property type="term" value="F:DNA-binding transcription factor activity"/>
    <property type="evidence" value="ECO:0007669"/>
    <property type="project" value="InterPro"/>
</dbReference>
<dbReference type="GO" id="GO:0043565">
    <property type="term" value="F:sequence-specific DNA binding"/>
    <property type="evidence" value="ECO:0007669"/>
    <property type="project" value="InterPro"/>
</dbReference>
<evidence type="ECO:0000256" key="1">
    <source>
        <dbReference type="ARBA" id="ARBA00023015"/>
    </source>
</evidence>
<keyword evidence="1" id="KW-0805">Transcription regulation</keyword>
<reference evidence="6" key="1">
    <citation type="submission" date="2021-05" db="EMBL/GenBank/DDBJ databases">
        <title>Novel Bacillus species.</title>
        <authorList>
            <person name="Liu G."/>
        </authorList>
    </citation>
    <scope>NUCLEOTIDE SEQUENCE</scope>
    <source>
        <strain evidence="6">FJAT-50051</strain>
    </source>
</reference>
<dbReference type="InterPro" id="IPR018062">
    <property type="entry name" value="HTH_AraC-typ_CS"/>
</dbReference>
<feature type="region of interest" description="Disordered" evidence="4">
    <location>
        <begin position="1"/>
        <end position="20"/>
    </location>
</feature>
<dbReference type="InterPro" id="IPR018060">
    <property type="entry name" value="HTH_AraC"/>
</dbReference>
<dbReference type="PANTHER" id="PTHR46796">
    <property type="entry name" value="HTH-TYPE TRANSCRIPTIONAL ACTIVATOR RHAS-RELATED"/>
    <property type="match status" value="1"/>
</dbReference>
<evidence type="ECO:0000256" key="3">
    <source>
        <dbReference type="ARBA" id="ARBA00023163"/>
    </source>
</evidence>
<comment type="caution">
    <text evidence="6">The sequence shown here is derived from an EMBL/GenBank/DDBJ whole genome shotgun (WGS) entry which is preliminary data.</text>
</comment>
<dbReference type="InterPro" id="IPR050204">
    <property type="entry name" value="AraC_XylS_family_regulators"/>
</dbReference>
<dbReference type="SMART" id="SM00342">
    <property type="entry name" value="HTH_ARAC"/>
    <property type="match status" value="1"/>
</dbReference>
<evidence type="ECO:0000256" key="4">
    <source>
        <dbReference type="SAM" id="MobiDB-lite"/>
    </source>
</evidence>
<dbReference type="PROSITE" id="PS01124">
    <property type="entry name" value="HTH_ARAC_FAMILY_2"/>
    <property type="match status" value="1"/>
</dbReference>
<keyword evidence="3" id="KW-0804">Transcription</keyword>
<dbReference type="AlphaFoldDB" id="A0A942T0R0"/>
<sequence>MTDDPTPSTHGPDSVHDAGTATVTRTRLVTRTREPATARNALAHTFVVRGLDVTGSSDFSFEETLTGSPLLTLESTSCTGTIRGEVDASAAIVVVWLKSGHAVVGGQQLPIGRPVLYEQGRQRVQWDRFQKDVMRIDRQIVEQVAADRGGWEPGPVEFKPNHVPEGAPLAAWWLMVRTVASEILGSLGEVSLEREQELARTAAVGLLTAIPHWPVGRTGERPPHAALARAEAFLLDHVADRITVDDVAAAAGMSQRGLQSAFRRVHGSTPMGYLRSIRLLIARQQLESGGATAVADVARAVGIAHLGRFSGMYREAFGELPSETLRAAADVA</sequence>
<dbReference type="PROSITE" id="PS00041">
    <property type="entry name" value="HTH_ARAC_FAMILY_1"/>
    <property type="match status" value="1"/>
</dbReference>
<dbReference type="Gene3D" id="1.10.10.60">
    <property type="entry name" value="Homeodomain-like"/>
    <property type="match status" value="1"/>
</dbReference>
<keyword evidence="2" id="KW-0238">DNA-binding</keyword>
<dbReference type="Pfam" id="PF12833">
    <property type="entry name" value="HTH_18"/>
    <property type="match status" value="1"/>
</dbReference>
<name>A0A942T0R0_9BACI</name>
<evidence type="ECO:0000313" key="6">
    <source>
        <dbReference type="EMBL" id="MBS4183305.1"/>
    </source>
</evidence>
<dbReference type="SUPFAM" id="SSF46689">
    <property type="entry name" value="Homeodomain-like"/>
    <property type="match status" value="1"/>
</dbReference>
<gene>
    <name evidence="6" type="ORF">KHB02_18075</name>
</gene>